<dbReference type="AlphaFoldDB" id="A0A7C9KAW2"/>
<dbReference type="Pfam" id="PF02635">
    <property type="entry name" value="DsrE"/>
    <property type="match status" value="1"/>
</dbReference>
<reference evidence="1 2" key="1">
    <citation type="submission" date="2019-09" db="EMBL/GenBank/DDBJ databases">
        <title>H2 Metabolism Revealed by Metagenomic Analysis in Subglacial Sediment of East Antarctica.</title>
        <authorList>
            <person name="Yang Z."/>
            <person name="Zhang Y."/>
            <person name="Lv Y."/>
            <person name="Yan W."/>
            <person name="Xiao X."/>
            <person name="Sun B."/>
            <person name="Ma H."/>
        </authorList>
    </citation>
    <scope>NUCLEOTIDE SEQUENCE [LARGE SCALE GENOMIC DNA]</scope>
    <source>
        <strain evidence="1">Bin2_2</strain>
    </source>
</reference>
<organism evidence="1 2">
    <name type="scientific">Sulfuriferula multivorans</name>
    <dbReference type="NCBI Taxonomy" id="1559896"/>
    <lineage>
        <taxon>Bacteria</taxon>
        <taxon>Pseudomonadati</taxon>
        <taxon>Pseudomonadota</taxon>
        <taxon>Betaproteobacteria</taxon>
        <taxon>Nitrosomonadales</taxon>
        <taxon>Sulfuricellaceae</taxon>
        <taxon>Sulfuriferula</taxon>
    </lineage>
</organism>
<sequence length="147" mass="16575">MSQHKAEYAIHVDIPVVLEKANVVFNMDHLVFAGDMPVGINYMRLLANRFTEMNTQGQIVGVFHGDAAYMTLNDETYNAYRQVKTGNPYKNLVAELIRQGVQIEECAVSMENHHWLNDDLLPGVKVHSGAIGRLIQLVQEGYVQIHP</sequence>
<dbReference type="Gene3D" id="3.40.1260.10">
    <property type="entry name" value="DsrEFH-like"/>
    <property type="match status" value="1"/>
</dbReference>
<evidence type="ECO:0000313" key="2">
    <source>
        <dbReference type="Proteomes" id="UP000483432"/>
    </source>
</evidence>
<dbReference type="PANTHER" id="PTHR37691:SF1">
    <property type="entry name" value="BLR3518 PROTEIN"/>
    <property type="match status" value="1"/>
</dbReference>
<dbReference type="InterPro" id="IPR003787">
    <property type="entry name" value="Sulphur_relay_DsrE/F-like"/>
</dbReference>
<dbReference type="Proteomes" id="UP000483432">
    <property type="component" value="Unassembled WGS sequence"/>
</dbReference>
<dbReference type="EMBL" id="JAAFGW010000081">
    <property type="protein sequence ID" value="NDP48112.1"/>
    <property type="molecule type" value="Genomic_DNA"/>
</dbReference>
<gene>
    <name evidence="1" type="ORF">GZ085_06900</name>
</gene>
<evidence type="ECO:0000313" key="1">
    <source>
        <dbReference type="EMBL" id="NDP48112.1"/>
    </source>
</evidence>
<proteinExistence type="predicted"/>
<accession>A0A7C9KAW2</accession>
<dbReference type="InterPro" id="IPR027396">
    <property type="entry name" value="DsrEFH-like"/>
</dbReference>
<dbReference type="SUPFAM" id="SSF75169">
    <property type="entry name" value="DsrEFH-like"/>
    <property type="match status" value="1"/>
</dbReference>
<dbReference type="PANTHER" id="PTHR37691">
    <property type="entry name" value="BLR3518 PROTEIN"/>
    <property type="match status" value="1"/>
</dbReference>
<comment type="caution">
    <text evidence="1">The sequence shown here is derived from an EMBL/GenBank/DDBJ whole genome shotgun (WGS) entry which is preliminary data.</text>
</comment>
<name>A0A7C9KAW2_9PROT</name>
<protein>
    <submittedName>
        <fullName evidence="1">DsrE family protein</fullName>
    </submittedName>
</protein>